<gene>
    <name evidence="25" type="primary">LOC112693958</name>
</gene>
<evidence type="ECO:0000256" key="19">
    <source>
        <dbReference type="SAM" id="Coils"/>
    </source>
</evidence>
<dbReference type="GO" id="GO:0030003">
    <property type="term" value="P:intracellular monoatomic cation homeostasis"/>
    <property type="evidence" value="ECO:0007669"/>
    <property type="project" value="TreeGrafter"/>
</dbReference>
<comment type="subcellular location">
    <subcellularLocation>
        <location evidence="1">Mitochondrion inner membrane</location>
        <topology evidence="1">Single-pass membrane protein</topology>
    </subcellularLocation>
</comment>
<dbReference type="GO" id="GO:0043022">
    <property type="term" value="F:ribosome binding"/>
    <property type="evidence" value="ECO:0007669"/>
    <property type="project" value="InterPro"/>
</dbReference>
<keyword evidence="14" id="KW-0406">Ion transport</keyword>
<evidence type="ECO:0000256" key="8">
    <source>
        <dbReference type="ARBA" id="ARBA00022723"/>
    </source>
</evidence>
<keyword evidence="5" id="KW-0050">Antiport</keyword>
<evidence type="ECO:0000256" key="14">
    <source>
        <dbReference type="ARBA" id="ARBA00023065"/>
    </source>
</evidence>
<dbReference type="InterPro" id="IPR044202">
    <property type="entry name" value="LETM1/MDM38-like"/>
</dbReference>
<feature type="domain" description="Letm1 RBD" evidence="23">
    <location>
        <begin position="212"/>
        <end position="468"/>
    </location>
</feature>
<dbReference type="PANTHER" id="PTHR14009">
    <property type="entry name" value="LEUCINE ZIPPER-EF-HAND CONTAINING TRANSMEMBRANE PROTEIN"/>
    <property type="match status" value="1"/>
</dbReference>
<name>A0A8B8GS04_9HEMI</name>
<dbReference type="InterPro" id="IPR011992">
    <property type="entry name" value="EF-hand-dom_pair"/>
</dbReference>
<evidence type="ECO:0000256" key="1">
    <source>
        <dbReference type="ARBA" id="ARBA00004434"/>
    </source>
</evidence>
<evidence type="ECO:0000256" key="15">
    <source>
        <dbReference type="ARBA" id="ARBA00023128"/>
    </source>
</evidence>
<keyword evidence="8" id="KW-0479">Metal-binding</keyword>
<evidence type="ECO:0000256" key="20">
    <source>
        <dbReference type="SAM" id="MobiDB-lite"/>
    </source>
</evidence>
<evidence type="ECO:0000256" key="18">
    <source>
        <dbReference type="PROSITE-ProRule" id="PRU01094"/>
    </source>
</evidence>
<keyword evidence="13 19" id="KW-0175">Coiled coil</keyword>
<evidence type="ECO:0000256" key="11">
    <source>
        <dbReference type="ARBA" id="ARBA00022946"/>
    </source>
</evidence>
<evidence type="ECO:0000256" key="5">
    <source>
        <dbReference type="ARBA" id="ARBA00022449"/>
    </source>
</evidence>
<proteinExistence type="inferred from homology"/>
<dbReference type="GO" id="GO:0005509">
    <property type="term" value="F:calcium ion binding"/>
    <property type="evidence" value="ECO:0007669"/>
    <property type="project" value="InterPro"/>
</dbReference>
<dbReference type="GeneID" id="112693958"/>
<keyword evidence="7 21" id="KW-0812">Transmembrane</keyword>
<dbReference type="OrthoDB" id="624114at2759"/>
<dbReference type="RefSeq" id="XP_025425032.1">
    <property type="nucleotide sequence ID" value="XM_025569247.1"/>
</dbReference>
<dbReference type="Proteomes" id="UP000694846">
    <property type="component" value="Unplaced"/>
</dbReference>
<evidence type="ECO:0000256" key="12">
    <source>
        <dbReference type="ARBA" id="ARBA00022989"/>
    </source>
</evidence>
<organism evidence="24 25">
    <name type="scientific">Sipha flava</name>
    <name type="common">yellow sugarcane aphid</name>
    <dbReference type="NCBI Taxonomy" id="143950"/>
    <lineage>
        <taxon>Eukaryota</taxon>
        <taxon>Metazoa</taxon>
        <taxon>Ecdysozoa</taxon>
        <taxon>Arthropoda</taxon>
        <taxon>Hexapoda</taxon>
        <taxon>Insecta</taxon>
        <taxon>Pterygota</taxon>
        <taxon>Neoptera</taxon>
        <taxon>Paraneoptera</taxon>
        <taxon>Hemiptera</taxon>
        <taxon>Sternorrhyncha</taxon>
        <taxon>Aphidomorpha</taxon>
        <taxon>Aphidoidea</taxon>
        <taxon>Aphididae</taxon>
        <taxon>Sipha</taxon>
    </lineage>
</organism>
<keyword evidence="11" id="KW-0809">Transit peptide</keyword>
<evidence type="ECO:0000256" key="7">
    <source>
        <dbReference type="ARBA" id="ARBA00022692"/>
    </source>
</evidence>
<keyword evidence="12 21" id="KW-1133">Transmembrane helix</keyword>
<dbReference type="InterPro" id="IPR002048">
    <property type="entry name" value="EF_hand_dom"/>
</dbReference>
<evidence type="ECO:0000256" key="10">
    <source>
        <dbReference type="ARBA" id="ARBA00022837"/>
    </source>
</evidence>
<dbReference type="Pfam" id="PF26561">
    <property type="entry name" value="LETM1_C"/>
    <property type="match status" value="1"/>
</dbReference>
<keyword evidence="24" id="KW-1185">Reference proteome</keyword>
<evidence type="ECO:0000256" key="16">
    <source>
        <dbReference type="ARBA" id="ARBA00023136"/>
    </source>
</evidence>
<dbReference type="CTD" id="3954"/>
<keyword evidence="16 21" id="KW-0472">Membrane</keyword>
<evidence type="ECO:0000256" key="3">
    <source>
        <dbReference type="ARBA" id="ARBA00020557"/>
    </source>
</evidence>
<dbReference type="SUPFAM" id="SSF47473">
    <property type="entry name" value="EF-hand"/>
    <property type="match status" value="1"/>
</dbReference>
<feature type="coiled-coil region" evidence="19">
    <location>
        <begin position="421"/>
        <end position="456"/>
    </location>
</feature>
<comment type="similarity">
    <text evidence="2">Belongs to the LETM1 family.</text>
</comment>
<dbReference type="GO" id="GO:0005743">
    <property type="term" value="C:mitochondrial inner membrane"/>
    <property type="evidence" value="ECO:0007669"/>
    <property type="project" value="UniProtKB-SubCell"/>
</dbReference>
<keyword evidence="10" id="KW-0106">Calcium</keyword>
<evidence type="ECO:0000313" key="25">
    <source>
        <dbReference type="RefSeq" id="XP_025425032.1"/>
    </source>
</evidence>
<feature type="transmembrane region" description="Helical" evidence="21">
    <location>
        <begin position="169"/>
        <end position="189"/>
    </location>
</feature>
<dbReference type="InterPro" id="IPR033122">
    <property type="entry name" value="LETM1-like_RBD"/>
</dbReference>
<evidence type="ECO:0000313" key="24">
    <source>
        <dbReference type="Proteomes" id="UP000694846"/>
    </source>
</evidence>
<keyword evidence="15 18" id="KW-0496">Mitochondrion</keyword>
<keyword evidence="9" id="KW-0999">Mitochondrion inner membrane</keyword>
<dbReference type="InterPro" id="IPR059005">
    <property type="entry name" value="LETM1_C"/>
</dbReference>
<feature type="coiled-coil region" evidence="19">
    <location>
        <begin position="504"/>
        <end position="584"/>
    </location>
</feature>
<evidence type="ECO:0000256" key="21">
    <source>
        <dbReference type="SAM" id="Phobius"/>
    </source>
</evidence>
<evidence type="ECO:0000256" key="9">
    <source>
        <dbReference type="ARBA" id="ARBA00022792"/>
    </source>
</evidence>
<dbReference type="PROSITE" id="PS50222">
    <property type="entry name" value="EF_HAND_2"/>
    <property type="match status" value="1"/>
</dbReference>
<dbReference type="PANTHER" id="PTHR14009:SF1">
    <property type="entry name" value="MITOCHONDRIAL PROTON_CALCIUM EXCHANGER PROTEIN"/>
    <property type="match status" value="1"/>
</dbReference>
<evidence type="ECO:0000256" key="13">
    <source>
        <dbReference type="ARBA" id="ARBA00023054"/>
    </source>
</evidence>
<dbReference type="GO" id="GO:0015297">
    <property type="term" value="F:antiporter activity"/>
    <property type="evidence" value="ECO:0007669"/>
    <property type="project" value="UniProtKB-KW"/>
</dbReference>
<dbReference type="AlphaFoldDB" id="A0A8B8GS04"/>
<reference evidence="25" key="1">
    <citation type="submission" date="2025-08" db="UniProtKB">
        <authorList>
            <consortium name="RefSeq"/>
        </authorList>
    </citation>
    <scope>IDENTIFICATION</scope>
    <source>
        <tissue evidence="25">Whole body</tissue>
    </source>
</reference>
<evidence type="ECO:0000256" key="17">
    <source>
        <dbReference type="ARBA" id="ARBA00031360"/>
    </source>
</evidence>
<keyword evidence="4" id="KW-0813">Transport</keyword>
<evidence type="ECO:0000256" key="6">
    <source>
        <dbReference type="ARBA" id="ARBA00022568"/>
    </source>
</evidence>
<dbReference type="Pfam" id="PF07766">
    <property type="entry name" value="LETM1_RBD"/>
    <property type="match status" value="1"/>
</dbReference>
<evidence type="ECO:0000259" key="23">
    <source>
        <dbReference type="PROSITE" id="PS51758"/>
    </source>
</evidence>
<accession>A0A8B8GS04</accession>
<feature type="domain" description="EF-hand" evidence="22">
    <location>
        <begin position="609"/>
        <end position="644"/>
    </location>
</feature>
<sequence>MNITRAAKAGLRPGANIYKIYNKNCGAICLNTQPCTFSNNLFYSSNRFHPVSSLIVTKLEFFNPNIRQISSTTTLFSEKPSSKVEETVNAVKEKAQKGTGGKEVVTVKSKKTIKQKIIDEVMHYYHGFKLLGLNAKISFKLGLKKIKGHELTRREHNLFVQTVADLFRLLPFSVFVVVPFLEFALPIFIKLFPGMLPTTFETKDDKEAKLKKSLKVKLEMAKFLQETLDNMSVSGKGHTCDSAKEFAEFFAKVRQEGVVIPADEMLKFSKLFKDEITLDSLPRPQLVALCRVLELRPIGTSNFLRFQLTLKLRTLAIDDKMIHKEGVDSLTLSELQQACKARGMRAYGLTEKRLRQQLTQWLNLSLNEKVPPSLLLLSRAFSFTENIPTSDLLKKAISALPDSVGVSTKADISERDGAIDNKAKLEAIKEEERKVKEEIAECREEKKKELQDAKKKPKEQPIVAKEELVDQAPILTDSTGIKKEEVTSTDFKTLENALETLSSNSVKKEEIQDIKDELKDYQEDVQDLQEVMKTENKEQVRESKAAKQLFKKVNNMIKNMDLIVNKLAEKEKKLKQDLETKKLTDECELIKIDEIIEAVRKLQNIPDEDKLQQISEVLSKIDNDHDGSIRLDTVLKVLELIGTENVKLSNKEMDMITQLVIKEEELETIEKIKKVKQMEKDDVTGIPMPKITTSTETVKKTITPIVDSKIVSESKIPPLPPTSSPKSDETKKL</sequence>
<keyword evidence="6" id="KW-0109">Calcium transport</keyword>
<dbReference type="PROSITE" id="PS51758">
    <property type="entry name" value="LETM1_RBD"/>
    <property type="match status" value="1"/>
</dbReference>
<protein>
    <recommendedName>
        <fullName evidence="3">Mitochondrial proton/calcium exchanger protein</fullName>
    </recommendedName>
    <alternativeName>
        <fullName evidence="17">Leucine zipper-EF-hand-containing transmembrane protein 1</fullName>
    </alternativeName>
</protein>
<feature type="region of interest" description="Disordered" evidence="20">
    <location>
        <begin position="710"/>
        <end position="733"/>
    </location>
</feature>
<evidence type="ECO:0000256" key="4">
    <source>
        <dbReference type="ARBA" id="ARBA00022448"/>
    </source>
</evidence>
<evidence type="ECO:0000259" key="22">
    <source>
        <dbReference type="PROSITE" id="PS50222"/>
    </source>
</evidence>
<evidence type="ECO:0000256" key="2">
    <source>
        <dbReference type="ARBA" id="ARBA00009584"/>
    </source>
</evidence>